<organism evidence="1 2">
    <name type="scientific">Portunus trituberculatus</name>
    <name type="common">Swimming crab</name>
    <name type="synonym">Neptunus trituberculatus</name>
    <dbReference type="NCBI Taxonomy" id="210409"/>
    <lineage>
        <taxon>Eukaryota</taxon>
        <taxon>Metazoa</taxon>
        <taxon>Ecdysozoa</taxon>
        <taxon>Arthropoda</taxon>
        <taxon>Crustacea</taxon>
        <taxon>Multicrustacea</taxon>
        <taxon>Malacostraca</taxon>
        <taxon>Eumalacostraca</taxon>
        <taxon>Eucarida</taxon>
        <taxon>Decapoda</taxon>
        <taxon>Pleocyemata</taxon>
        <taxon>Brachyura</taxon>
        <taxon>Eubrachyura</taxon>
        <taxon>Portunoidea</taxon>
        <taxon>Portunidae</taxon>
        <taxon>Portuninae</taxon>
        <taxon>Portunus</taxon>
    </lineage>
</organism>
<protein>
    <submittedName>
        <fullName evidence="1">Uncharacterized protein</fullName>
    </submittedName>
</protein>
<evidence type="ECO:0000313" key="2">
    <source>
        <dbReference type="Proteomes" id="UP000324222"/>
    </source>
</evidence>
<gene>
    <name evidence="1" type="ORF">E2C01_050781</name>
</gene>
<dbReference type="Proteomes" id="UP000324222">
    <property type="component" value="Unassembled WGS sequence"/>
</dbReference>
<reference evidence="1 2" key="1">
    <citation type="submission" date="2019-05" db="EMBL/GenBank/DDBJ databases">
        <title>Another draft genome of Portunus trituberculatus and its Hox gene families provides insights of decapod evolution.</title>
        <authorList>
            <person name="Jeong J.-H."/>
            <person name="Song I."/>
            <person name="Kim S."/>
            <person name="Choi T."/>
            <person name="Kim D."/>
            <person name="Ryu S."/>
            <person name="Kim W."/>
        </authorList>
    </citation>
    <scope>NUCLEOTIDE SEQUENCE [LARGE SCALE GENOMIC DNA]</scope>
    <source>
        <tissue evidence="1">Muscle</tissue>
    </source>
</reference>
<proteinExistence type="predicted"/>
<comment type="caution">
    <text evidence="1">The sequence shown here is derived from an EMBL/GenBank/DDBJ whole genome shotgun (WGS) entry which is preliminary data.</text>
</comment>
<name>A0A5B7GH95_PORTR</name>
<keyword evidence="2" id="KW-1185">Reference proteome</keyword>
<dbReference type="AlphaFoldDB" id="A0A5B7GH95"/>
<sequence>MKQLQLTSTITLSSLLFTTQPSGTRNTTTLMVMVCYGFPSTPVVTCPLPHLSASPLPLLRLLTLAADGKIPLVFSGFPIIVWEREAEKIMKWCLGLEGLRRWRKRGKGRRWMRRKKLGKMRKRMKRCGDSSNS</sequence>
<dbReference type="EMBL" id="VSRR010014277">
    <property type="protein sequence ID" value="MPC56815.1"/>
    <property type="molecule type" value="Genomic_DNA"/>
</dbReference>
<accession>A0A5B7GH95</accession>
<evidence type="ECO:0000313" key="1">
    <source>
        <dbReference type="EMBL" id="MPC56815.1"/>
    </source>
</evidence>